<feature type="region of interest" description="Disordered" evidence="1">
    <location>
        <begin position="111"/>
        <end position="132"/>
    </location>
</feature>
<keyword evidence="4" id="KW-1185">Reference proteome</keyword>
<accession>A0ABQ5D4R8</accession>
<evidence type="ECO:0000313" key="4">
    <source>
        <dbReference type="Proteomes" id="UP001151760"/>
    </source>
</evidence>
<dbReference type="Pfam" id="PF25597">
    <property type="entry name" value="SH3_retrovirus"/>
    <property type="match status" value="1"/>
</dbReference>
<reference evidence="3" key="1">
    <citation type="journal article" date="2022" name="Int. J. Mol. Sci.">
        <title>Draft Genome of Tanacetum Coccineum: Genomic Comparison of Closely Related Tanacetum-Family Plants.</title>
        <authorList>
            <person name="Yamashiro T."/>
            <person name="Shiraishi A."/>
            <person name="Nakayama K."/>
            <person name="Satake H."/>
        </authorList>
    </citation>
    <scope>NUCLEOTIDE SEQUENCE</scope>
</reference>
<dbReference type="Proteomes" id="UP001151760">
    <property type="component" value="Unassembled WGS sequence"/>
</dbReference>
<gene>
    <name evidence="3" type="ORF">Tco_0924406</name>
</gene>
<dbReference type="InterPro" id="IPR057670">
    <property type="entry name" value="SH3_retrovirus"/>
</dbReference>
<organism evidence="3 4">
    <name type="scientific">Tanacetum coccineum</name>
    <dbReference type="NCBI Taxonomy" id="301880"/>
    <lineage>
        <taxon>Eukaryota</taxon>
        <taxon>Viridiplantae</taxon>
        <taxon>Streptophyta</taxon>
        <taxon>Embryophyta</taxon>
        <taxon>Tracheophyta</taxon>
        <taxon>Spermatophyta</taxon>
        <taxon>Magnoliopsida</taxon>
        <taxon>eudicotyledons</taxon>
        <taxon>Gunneridae</taxon>
        <taxon>Pentapetalae</taxon>
        <taxon>asterids</taxon>
        <taxon>campanulids</taxon>
        <taxon>Asterales</taxon>
        <taxon>Asteraceae</taxon>
        <taxon>Asteroideae</taxon>
        <taxon>Anthemideae</taxon>
        <taxon>Anthemidinae</taxon>
        <taxon>Tanacetum</taxon>
    </lineage>
</organism>
<dbReference type="EMBL" id="BQNB010014923">
    <property type="protein sequence ID" value="GJT33987.1"/>
    <property type="molecule type" value="Genomic_DNA"/>
</dbReference>
<comment type="caution">
    <text evidence="3">The sequence shown here is derived from an EMBL/GenBank/DDBJ whole genome shotgun (WGS) entry which is preliminary data.</text>
</comment>
<evidence type="ECO:0000256" key="1">
    <source>
        <dbReference type="SAM" id="MobiDB-lite"/>
    </source>
</evidence>
<sequence length="632" mass="71721">MNSVINCETTTSTWEDQILYHEVPSDVKESMDLDLKLCYNTFEFKEGENLTQPFTRYKALMNELDFQDSTNDEEDTRSSQEYLNDLEEEFHERTLLANSKRFFKKGSQRFSGAKETDETQATNVGGKKPELRPTKDFEARYNKVNAKLALLSSSASTSKSSIIKNKGLIIEAYEWDDEDVSSGDNEMVKVKVLMALIDDDNVVVADDTKVSIPRVERPWLSEVEGFNLPNHDTGRILLAESQLKVTDSLVIVTDSSVPDYDSADESSVCSTPLPSLKKLAGAESVSGPKTIKSILKSNSTFKAETLKGVTINEPTSALTNGNKNVLVSKKNSTPTGKLKNVKIEEDIPLSVCDIRKPIWYLDSGCSRHMTGVKSYLHKYVEQPGPKVLDEKKGVIFNSNKEVVMIAPKDLSFQNSTVLKLLPLHATLKTVFFHNYKDHLGKFDEKADDGYFLRYSLVSKAFKVFNTRREQTKETYHITFDESTEATKFSKPLVDDINIAKSKRYPTNEYLHPFEPSQRIPLALNAVSSIQTEFPSSIPSMASLAPQDRWSRDKHIELVHIVGNLGTRMLTRTKAKELSVASAHECLFVYFLFEEEPKKVSKALKHPGWVHIMQEELNQFPRNKVWRWYFIDQ</sequence>
<reference evidence="3" key="2">
    <citation type="submission" date="2022-01" db="EMBL/GenBank/DDBJ databases">
        <authorList>
            <person name="Yamashiro T."/>
            <person name="Shiraishi A."/>
            <person name="Satake H."/>
            <person name="Nakayama K."/>
        </authorList>
    </citation>
    <scope>NUCLEOTIDE SEQUENCE</scope>
</reference>
<proteinExistence type="predicted"/>
<evidence type="ECO:0000259" key="2">
    <source>
        <dbReference type="Pfam" id="PF25597"/>
    </source>
</evidence>
<name>A0ABQ5D4R8_9ASTR</name>
<evidence type="ECO:0000313" key="3">
    <source>
        <dbReference type="EMBL" id="GJT33987.1"/>
    </source>
</evidence>
<protein>
    <recommendedName>
        <fullName evidence="2">Retroviral polymerase SH3-like domain-containing protein</fullName>
    </recommendedName>
</protein>
<feature type="domain" description="Retroviral polymerase SH3-like" evidence="2">
    <location>
        <begin position="429"/>
        <end position="485"/>
    </location>
</feature>